<dbReference type="InParanoid" id="A0A2P5FRP8"/>
<dbReference type="AlphaFoldDB" id="A0A2P5FRP8"/>
<dbReference type="OrthoDB" id="10469488at2759"/>
<evidence type="ECO:0000313" key="2">
    <source>
        <dbReference type="EMBL" id="POO00473.1"/>
    </source>
</evidence>
<dbReference type="EMBL" id="JXTC01000013">
    <property type="protein sequence ID" value="POO00473.1"/>
    <property type="molecule type" value="Genomic_DNA"/>
</dbReference>
<feature type="transmembrane region" description="Helical" evidence="1">
    <location>
        <begin position="40"/>
        <end position="59"/>
    </location>
</feature>
<keyword evidence="1" id="KW-1133">Transmembrane helix</keyword>
<proteinExistence type="predicted"/>
<name>A0A2P5FRP8_TREOI</name>
<evidence type="ECO:0000313" key="3">
    <source>
        <dbReference type="Proteomes" id="UP000237000"/>
    </source>
</evidence>
<keyword evidence="1" id="KW-0472">Membrane</keyword>
<gene>
    <name evidence="2" type="ORF">TorRG33x02_038860</name>
</gene>
<protein>
    <submittedName>
        <fullName evidence="2">Uncharacterized protein</fullName>
    </submittedName>
</protein>
<organism evidence="2 3">
    <name type="scientific">Trema orientale</name>
    <name type="common">Charcoal tree</name>
    <name type="synonym">Celtis orientalis</name>
    <dbReference type="NCBI Taxonomy" id="63057"/>
    <lineage>
        <taxon>Eukaryota</taxon>
        <taxon>Viridiplantae</taxon>
        <taxon>Streptophyta</taxon>
        <taxon>Embryophyta</taxon>
        <taxon>Tracheophyta</taxon>
        <taxon>Spermatophyta</taxon>
        <taxon>Magnoliopsida</taxon>
        <taxon>eudicotyledons</taxon>
        <taxon>Gunneridae</taxon>
        <taxon>Pentapetalae</taxon>
        <taxon>rosids</taxon>
        <taxon>fabids</taxon>
        <taxon>Rosales</taxon>
        <taxon>Cannabaceae</taxon>
        <taxon>Trema</taxon>
    </lineage>
</organism>
<keyword evidence="3" id="KW-1185">Reference proteome</keyword>
<accession>A0A2P5FRP8</accession>
<sequence>MASDLGSLTIHAIRCVLTPCECIGASEGGFVGVPSCFGKAVLLGYIASAFSIPPIKIILSIKFRAMK</sequence>
<keyword evidence="1" id="KW-0812">Transmembrane</keyword>
<evidence type="ECO:0000256" key="1">
    <source>
        <dbReference type="SAM" id="Phobius"/>
    </source>
</evidence>
<dbReference type="Proteomes" id="UP000237000">
    <property type="component" value="Unassembled WGS sequence"/>
</dbReference>
<comment type="caution">
    <text evidence="2">The sequence shown here is derived from an EMBL/GenBank/DDBJ whole genome shotgun (WGS) entry which is preliminary data.</text>
</comment>
<feature type="non-terminal residue" evidence="2">
    <location>
        <position position="67"/>
    </location>
</feature>
<reference evidence="3" key="1">
    <citation type="submission" date="2016-06" db="EMBL/GenBank/DDBJ databases">
        <title>Parallel loss of symbiosis genes in relatives of nitrogen-fixing non-legume Parasponia.</title>
        <authorList>
            <person name="Van Velzen R."/>
            <person name="Holmer R."/>
            <person name="Bu F."/>
            <person name="Rutten L."/>
            <person name="Van Zeijl A."/>
            <person name="Liu W."/>
            <person name="Santuari L."/>
            <person name="Cao Q."/>
            <person name="Sharma T."/>
            <person name="Shen D."/>
            <person name="Roswanjaya Y."/>
            <person name="Wardhani T."/>
            <person name="Kalhor M.S."/>
            <person name="Jansen J."/>
            <person name="Van den Hoogen J."/>
            <person name="Gungor B."/>
            <person name="Hartog M."/>
            <person name="Hontelez J."/>
            <person name="Verver J."/>
            <person name="Yang W.-C."/>
            <person name="Schijlen E."/>
            <person name="Repin R."/>
            <person name="Schilthuizen M."/>
            <person name="Schranz E."/>
            <person name="Heidstra R."/>
            <person name="Miyata K."/>
            <person name="Fedorova E."/>
            <person name="Kohlen W."/>
            <person name="Bisseling T."/>
            <person name="Smit S."/>
            <person name="Geurts R."/>
        </authorList>
    </citation>
    <scope>NUCLEOTIDE SEQUENCE [LARGE SCALE GENOMIC DNA]</scope>
    <source>
        <strain evidence="3">cv. RG33-2</strain>
    </source>
</reference>